<reference evidence="1 2" key="1">
    <citation type="submission" date="2021-06" db="EMBL/GenBank/DDBJ databases">
        <title>Genome sequence of Babesia caballi.</title>
        <authorList>
            <person name="Yamagishi J."/>
            <person name="Kidaka T."/>
            <person name="Ochi A."/>
        </authorList>
    </citation>
    <scope>NUCLEOTIDE SEQUENCE [LARGE SCALE GENOMIC DNA]</scope>
    <source>
        <strain evidence="1">USDA-D6B2</strain>
    </source>
</reference>
<protein>
    <submittedName>
        <fullName evidence="1">Efflux RND transporter permease subunit</fullName>
    </submittedName>
</protein>
<proteinExistence type="predicted"/>
<dbReference type="GeneID" id="94194536"/>
<dbReference type="RefSeq" id="XP_067715124.1">
    <property type="nucleotide sequence ID" value="XM_067859023.1"/>
</dbReference>
<sequence>MPLVLIADLLKPHGGDVPSSGFHAALEPLLVSAATVVNRGQGYPACPHIGTHQRITQVPTGVRRAEHRYAEFAVLAQLAGRRVDEDAARAVPIYDAQLHGVRNLSQLQAGDHDAGHQRVQTEREQAAAFLENLDAHGDQQLAQAALVDKVLERLH</sequence>
<accession>A0AAV4LT90</accession>
<name>A0AAV4LT90_BABCB</name>
<organism evidence="1 2">
    <name type="scientific">Babesia caballi</name>
    <dbReference type="NCBI Taxonomy" id="5871"/>
    <lineage>
        <taxon>Eukaryota</taxon>
        <taxon>Sar</taxon>
        <taxon>Alveolata</taxon>
        <taxon>Apicomplexa</taxon>
        <taxon>Aconoidasida</taxon>
        <taxon>Piroplasmida</taxon>
        <taxon>Babesiidae</taxon>
        <taxon>Babesia</taxon>
    </lineage>
</organism>
<dbReference type="Proteomes" id="UP001497744">
    <property type="component" value="Unassembled WGS sequence"/>
</dbReference>
<comment type="caution">
    <text evidence="1">The sequence shown here is derived from an EMBL/GenBank/DDBJ whole genome shotgun (WGS) entry which is preliminary data.</text>
</comment>
<evidence type="ECO:0000313" key="2">
    <source>
        <dbReference type="Proteomes" id="UP001497744"/>
    </source>
</evidence>
<evidence type="ECO:0000313" key="1">
    <source>
        <dbReference type="EMBL" id="GIX63055.1"/>
    </source>
</evidence>
<dbReference type="AlphaFoldDB" id="A0AAV4LT90"/>
<gene>
    <name evidence="1" type="ORF">BcabD6B2_24900</name>
</gene>
<dbReference type="EMBL" id="BPLF01000002">
    <property type="protein sequence ID" value="GIX63055.1"/>
    <property type="molecule type" value="Genomic_DNA"/>
</dbReference>
<keyword evidence="2" id="KW-1185">Reference proteome</keyword>